<dbReference type="GO" id="GO:0030488">
    <property type="term" value="P:tRNA methylation"/>
    <property type="evidence" value="ECO:0007669"/>
    <property type="project" value="TreeGrafter"/>
</dbReference>
<dbReference type="Gene3D" id="1.10.150.570">
    <property type="entry name" value="GidA associated domain, C-terminal subdomain"/>
    <property type="match status" value="1"/>
</dbReference>
<dbReference type="EMBL" id="HBEV01008869">
    <property type="protein sequence ID" value="CAD8589090.1"/>
    <property type="molecule type" value="Transcribed_RNA"/>
</dbReference>
<dbReference type="InterPro" id="IPR049312">
    <property type="entry name" value="GIDA_C_N"/>
</dbReference>
<proteinExistence type="inferred from homology"/>
<dbReference type="InterPro" id="IPR044920">
    <property type="entry name" value="MnmG_C_subdom_sf"/>
</dbReference>
<evidence type="ECO:0000256" key="2">
    <source>
        <dbReference type="ARBA" id="ARBA00007653"/>
    </source>
</evidence>
<organism evidence="6">
    <name type="scientific">Micromonas pusilla</name>
    <name type="common">Picoplanktonic green alga</name>
    <name type="synonym">Chromulina pusilla</name>
    <dbReference type="NCBI Taxonomy" id="38833"/>
    <lineage>
        <taxon>Eukaryota</taxon>
        <taxon>Viridiplantae</taxon>
        <taxon>Chlorophyta</taxon>
        <taxon>Mamiellophyceae</taxon>
        <taxon>Mamiellales</taxon>
        <taxon>Mamiellaceae</taxon>
        <taxon>Micromonas</taxon>
    </lineage>
</organism>
<dbReference type="FunFam" id="1.10.150.570:FF:000001">
    <property type="entry name" value="tRNA uridine 5-carboxymethylaminomethyl modification enzyme MnmG"/>
    <property type="match status" value="1"/>
</dbReference>
<dbReference type="GO" id="GO:0070899">
    <property type="term" value="P:mitochondrial tRNA wobble uridine modification"/>
    <property type="evidence" value="ECO:0007669"/>
    <property type="project" value="UniProtKB-ARBA"/>
</dbReference>
<reference evidence="6" key="1">
    <citation type="submission" date="2021-01" db="EMBL/GenBank/DDBJ databases">
        <authorList>
            <person name="Corre E."/>
            <person name="Pelletier E."/>
            <person name="Niang G."/>
            <person name="Scheremetjew M."/>
            <person name="Finn R."/>
            <person name="Kale V."/>
            <person name="Holt S."/>
            <person name="Cochrane G."/>
            <person name="Meng A."/>
            <person name="Brown T."/>
            <person name="Cohen L."/>
        </authorList>
    </citation>
    <scope>NUCLEOTIDE SEQUENCE</scope>
    <source>
        <strain evidence="6">CCMP494</strain>
    </source>
</reference>
<dbReference type="AlphaFoldDB" id="A0A7S0PT19"/>
<dbReference type="Pfam" id="PF13932">
    <property type="entry name" value="SAM_GIDA_C"/>
    <property type="match status" value="1"/>
</dbReference>
<dbReference type="InterPro" id="IPR002218">
    <property type="entry name" value="MnmG-rel"/>
</dbReference>
<dbReference type="GO" id="GO:0050660">
    <property type="term" value="F:flavin adenine dinucleotide binding"/>
    <property type="evidence" value="ECO:0007669"/>
    <property type="project" value="InterPro"/>
</dbReference>
<evidence type="ECO:0000256" key="1">
    <source>
        <dbReference type="ARBA" id="ARBA00001974"/>
    </source>
</evidence>
<dbReference type="InterPro" id="IPR026904">
    <property type="entry name" value="MnmG_C"/>
</dbReference>
<dbReference type="Gene3D" id="3.50.50.60">
    <property type="entry name" value="FAD/NAD(P)-binding domain"/>
    <property type="match status" value="1"/>
</dbReference>
<evidence type="ECO:0000256" key="4">
    <source>
        <dbReference type="ARBA" id="ARBA00022827"/>
    </source>
</evidence>
<keyword evidence="3" id="KW-0285">Flavoprotein</keyword>
<dbReference type="SMART" id="SM01228">
    <property type="entry name" value="GIDA_assoc_3"/>
    <property type="match status" value="1"/>
</dbReference>
<dbReference type="InterPro" id="IPR036188">
    <property type="entry name" value="FAD/NAD-bd_sf"/>
</dbReference>
<dbReference type="Pfam" id="PF21680">
    <property type="entry name" value="GIDA_C_1st"/>
    <property type="match status" value="1"/>
</dbReference>
<evidence type="ECO:0000256" key="3">
    <source>
        <dbReference type="ARBA" id="ARBA00022630"/>
    </source>
</evidence>
<protein>
    <recommendedName>
        <fullName evidence="5">tRNA uridine 5-carboxymethylaminomethyl modification enzyme C-terminal subdomain domain-containing protein</fullName>
    </recommendedName>
</protein>
<comment type="cofactor">
    <cofactor evidence="1">
        <name>FAD</name>
        <dbReference type="ChEBI" id="CHEBI:57692"/>
    </cofactor>
</comment>
<dbReference type="InterPro" id="IPR047001">
    <property type="entry name" value="MnmG_C_subdom"/>
</dbReference>
<evidence type="ECO:0000259" key="5">
    <source>
        <dbReference type="SMART" id="SM01228"/>
    </source>
</evidence>
<comment type="similarity">
    <text evidence="2">Belongs to the MnmG family.</text>
</comment>
<evidence type="ECO:0000313" key="6">
    <source>
        <dbReference type="EMBL" id="CAD8589090.1"/>
    </source>
</evidence>
<keyword evidence="4" id="KW-0274">FAD</keyword>
<gene>
    <name evidence="6" type="ORF">MSP1404_LOCUS6787</name>
</gene>
<dbReference type="PANTHER" id="PTHR11806">
    <property type="entry name" value="GLUCOSE INHIBITED DIVISION PROTEIN A"/>
    <property type="match status" value="1"/>
</dbReference>
<feature type="domain" description="tRNA uridine 5-carboxymethylaminomethyl modification enzyme C-terminal subdomain" evidence="5">
    <location>
        <begin position="193"/>
        <end position="264"/>
    </location>
</feature>
<dbReference type="PANTHER" id="PTHR11806:SF0">
    <property type="entry name" value="PROTEIN MTO1 HOMOLOG, MITOCHONDRIAL"/>
    <property type="match status" value="1"/>
</dbReference>
<name>A0A7S0PT19_MICPS</name>
<accession>A0A7S0PT19</accession>
<dbReference type="GO" id="GO:0005739">
    <property type="term" value="C:mitochondrion"/>
    <property type="evidence" value="ECO:0007669"/>
    <property type="project" value="GOC"/>
</dbReference>
<sequence>MAPLPPSIVGRGASYLGVLVDDLTRRGTSEPYRMFSSRVEHRLSVRPDNADQRLTAAGELAGLVDSARALIARRRGDRTDRAIAALEDARMGAAAWAVAGVDNAPAGKSGRTVSAAELLAIPGVGYARVARALAAAGESTASGGIDASDDSVDASNDFHRAASSPGELARAATILAAVAEADPTAAEEATVECYYAPYLARQRRDIETMRKEEAMELPMDLDYDAVGGLSAEDREKLKEFRPATLAAAQRISGVTPSAAIALLRFVAAQKLRRGTMRGLAVDAGRGQTAKRAPGRIR</sequence>
<dbReference type="GO" id="GO:0005829">
    <property type="term" value="C:cytosol"/>
    <property type="evidence" value="ECO:0007669"/>
    <property type="project" value="TreeGrafter"/>
</dbReference>